<name>A0A2V0NK44_9CHLO</name>
<dbReference type="GO" id="GO:0006979">
    <property type="term" value="P:response to oxidative stress"/>
    <property type="evidence" value="ECO:0007669"/>
    <property type="project" value="TreeGrafter"/>
</dbReference>
<evidence type="ECO:0000256" key="8">
    <source>
        <dbReference type="ARBA" id="ARBA00053024"/>
    </source>
</evidence>
<sequence>MLLRPQPCGVSARPRARQGIAQVVRVAPAPRRRRALPRTPGAPARYYREDKASGATPANQPPPASQPTPSPNGDGAAPPKRAPKEAPVDGNEATARMAYAMSDVSFIYPITPATPMGEAVDQWASEGRKNVFGNVMQVTEMESEAGVAGALHGALAAGALVTTFTCSQGLLLMIPNMYKIAGELIPAVLHVTARALAGHALSIFGDHQDVMAVRQTGWAMLCSHSVQEAQDMALISHLTTFKARVPFVHFFDGFRTSHEINKIKLIDPEEIKPLVAEITPYIDDHRRRALNPAHPHQRGTAQGPDVYFQGIEAANPFHDAVPELVQETMDRVASVTGRQYHLFDYVGHPEADRVVVAMGSGSEVLESAVAHLNKLGQKVGLIKVRLFRPWSAEHLLAALPKTAKRITVMDRTKEHGSGGEPLLLDVSSTIQRHKVPIEVLVGGRYGLGSKDFTPAMAVAVYDNMAAPSPKDSFVVGIIDDVGFSHLTAGPELDDAVPDSTTECLFWGMGSDGTVGANKEAVKIIAAHDGMHAQGYFAYDAHKSGGVTTSHLRFGREPIKAPYLVATADYIGVHQPQYLIKYDTLERLRPGGVVLINAPWKSLEEVEAHVPERVKQQIARLRPQLYCIDAAGVAKDVGLGRRTNMVMQAAFFALSGVMPIEQAIPLLKESIKKAYSKKGDKIVNMNYAAVDAALDKLVKIEVPQGWRMGEDSRSFVGTAERAVHITGASSPADFLHQVVMPMLAMEGDKLPVSVFAPGGTFPPGTTAVEKRTIAAAVPIWDKAACTQCNICAFVCPHAAIRPALATPEELSGAPAGFGTVPIKGGGPALAGFQYRMQVSPHDCTGCELCVNACPDDALASKPIEQIMAGETANWDFFKGLPARGELFEKATVRGSQFQTPLMEFSGACEGCGETPYVKLLTQLFGRRMVVANATGCSSIWGGSAPANPYSVDATGHGPAWANSLFEDNAQFGFGIQMGVKQRRAALAAAAEVAVAQSVGSEELRAALGEWLQVKDNGALAGAAAARVEAALKASPAPADVSTAGGAALAHIAGNTDMLDKPSVWIVGGDGWAYDIGYAGLDHVFSTGEDVNILILDTEEYSNTGGQKSKSTPLGAVVKFAAGGKSRPKKEMGIMTMEGYPDTYVASVCLEANYNQVVKAMTEAEAHPGVSLIIAYAPCALQGPDGGMSKSQTDAKMAVDTGYWPLYRYAPPPRTHEPGTDIPRGVLALDSKKLKGDLEAFLSRENRFAILSRKDKDAADELHHQLDDSIHLRHERLKKMAADSKPQPSAGPAAAANGDGAAPPPAASS</sequence>
<evidence type="ECO:0000259" key="13">
    <source>
        <dbReference type="PROSITE" id="PS51379"/>
    </source>
</evidence>
<evidence type="ECO:0000256" key="11">
    <source>
        <dbReference type="ARBA" id="ARBA00076877"/>
    </source>
</evidence>
<dbReference type="FunFam" id="3.40.50.970:FF:000041">
    <property type="entry name" value="Pyruvate:ferredoxin (Flavodoxin) oxidoreductase"/>
    <property type="match status" value="1"/>
</dbReference>
<evidence type="ECO:0000256" key="5">
    <source>
        <dbReference type="ARBA" id="ARBA00023002"/>
    </source>
</evidence>
<dbReference type="FunFam" id="3.40.50.920:FF:000007">
    <property type="entry name" value="Pyruvate:ferredoxin (Flavodoxin) oxidoreductase"/>
    <property type="match status" value="1"/>
</dbReference>
<dbReference type="Pfam" id="PF12838">
    <property type="entry name" value="Fer4_7"/>
    <property type="match status" value="1"/>
</dbReference>
<organism evidence="14 15">
    <name type="scientific">Raphidocelis subcapitata</name>
    <dbReference type="NCBI Taxonomy" id="307507"/>
    <lineage>
        <taxon>Eukaryota</taxon>
        <taxon>Viridiplantae</taxon>
        <taxon>Chlorophyta</taxon>
        <taxon>core chlorophytes</taxon>
        <taxon>Chlorophyceae</taxon>
        <taxon>CS clade</taxon>
        <taxon>Sphaeropleales</taxon>
        <taxon>Selenastraceae</taxon>
        <taxon>Raphidocelis</taxon>
    </lineage>
</organism>
<dbReference type="SUPFAM" id="SSF52518">
    <property type="entry name" value="Thiamin diphosphate-binding fold (THDP-binding)"/>
    <property type="match status" value="2"/>
</dbReference>
<dbReference type="SMART" id="SM00890">
    <property type="entry name" value="EKR"/>
    <property type="match status" value="1"/>
</dbReference>
<reference evidence="14 15" key="1">
    <citation type="journal article" date="2018" name="Sci. Rep.">
        <title>Raphidocelis subcapitata (=Pseudokirchneriella subcapitata) provides an insight into genome evolution and environmental adaptations in the Sphaeropleales.</title>
        <authorList>
            <person name="Suzuki S."/>
            <person name="Yamaguchi H."/>
            <person name="Nakajima N."/>
            <person name="Kawachi M."/>
        </authorList>
    </citation>
    <scope>NUCLEOTIDE SEQUENCE [LARGE SCALE GENOMIC DNA]</scope>
    <source>
        <strain evidence="14 15">NIES-35</strain>
    </source>
</reference>
<evidence type="ECO:0000256" key="12">
    <source>
        <dbReference type="SAM" id="MobiDB-lite"/>
    </source>
</evidence>
<accession>A0A2V0NK44</accession>
<evidence type="ECO:0000256" key="2">
    <source>
        <dbReference type="ARBA" id="ARBA00022485"/>
    </source>
</evidence>
<evidence type="ECO:0000256" key="4">
    <source>
        <dbReference type="ARBA" id="ARBA00022982"/>
    </source>
</evidence>
<evidence type="ECO:0000256" key="6">
    <source>
        <dbReference type="ARBA" id="ARBA00023004"/>
    </source>
</evidence>
<keyword evidence="15" id="KW-1185">Reference proteome</keyword>
<protein>
    <recommendedName>
        <fullName evidence="10">pyruvate dehydrogenase (NADP(+))</fullName>
        <ecNumber evidence="10">1.2.1.51</ecNumber>
    </recommendedName>
    <alternativeName>
        <fullName evidence="11">Pyruvate:NADP(+) oxidoreductase</fullName>
    </alternativeName>
</protein>
<dbReference type="SUPFAM" id="SSF53323">
    <property type="entry name" value="Pyruvate-ferredoxin oxidoreductase, PFOR, domain III"/>
    <property type="match status" value="1"/>
</dbReference>
<dbReference type="Gene3D" id="3.40.50.970">
    <property type="match status" value="2"/>
</dbReference>
<dbReference type="EC" id="1.2.1.51" evidence="10"/>
<dbReference type="InterPro" id="IPR050722">
    <property type="entry name" value="Pyruvate:ferred/Flavod_OxRd"/>
</dbReference>
<dbReference type="SUPFAM" id="SSF54862">
    <property type="entry name" value="4Fe-4S ferredoxins"/>
    <property type="match status" value="1"/>
</dbReference>
<keyword evidence="7" id="KW-0411">Iron-sulfur</keyword>
<dbReference type="Pfam" id="PF01855">
    <property type="entry name" value="POR_N"/>
    <property type="match status" value="1"/>
</dbReference>
<dbReference type="FunFam" id="3.40.920.10:FF:000001">
    <property type="entry name" value="Pyruvate:ferredoxin (Flavodoxin) oxidoreductase"/>
    <property type="match status" value="1"/>
</dbReference>
<dbReference type="Pfam" id="PF17147">
    <property type="entry name" value="PFOR_II"/>
    <property type="match status" value="1"/>
</dbReference>
<keyword evidence="3" id="KW-0479">Metal-binding</keyword>
<dbReference type="GO" id="GO:0005506">
    <property type="term" value="F:iron ion binding"/>
    <property type="evidence" value="ECO:0007669"/>
    <property type="project" value="InterPro"/>
</dbReference>
<evidence type="ECO:0000256" key="9">
    <source>
        <dbReference type="ARBA" id="ARBA00061065"/>
    </source>
</evidence>
<keyword evidence="6" id="KW-0408">Iron</keyword>
<gene>
    <name evidence="14" type="ORF">Rsub_00352</name>
</gene>
<evidence type="ECO:0000313" key="14">
    <source>
        <dbReference type="EMBL" id="GBF87641.1"/>
    </source>
</evidence>
<dbReference type="EMBL" id="BDRX01000001">
    <property type="protein sequence ID" value="GBF87641.1"/>
    <property type="molecule type" value="Genomic_DNA"/>
</dbReference>
<dbReference type="InterPro" id="IPR017900">
    <property type="entry name" value="4Fe4S_Fe_S_CS"/>
</dbReference>
<dbReference type="InterPro" id="IPR019752">
    <property type="entry name" value="Pyrv/ketoisovalerate_OxRed_cat"/>
</dbReference>
<dbReference type="GO" id="GO:0050243">
    <property type="term" value="F:pyruvate dehydrogenase (NADP+) activity"/>
    <property type="evidence" value="ECO:0007669"/>
    <property type="project" value="UniProtKB-EC"/>
</dbReference>
<evidence type="ECO:0000256" key="3">
    <source>
        <dbReference type="ARBA" id="ARBA00022723"/>
    </source>
</evidence>
<comment type="caution">
    <text evidence="14">The sequence shown here is derived from an EMBL/GenBank/DDBJ whole genome shotgun (WGS) entry which is preliminary data.</text>
</comment>
<dbReference type="InterPro" id="IPR002869">
    <property type="entry name" value="Pyrv_flavodox_OxRed_cen"/>
</dbReference>
<dbReference type="PANTHER" id="PTHR32154">
    <property type="entry name" value="PYRUVATE-FLAVODOXIN OXIDOREDUCTASE-RELATED"/>
    <property type="match status" value="1"/>
</dbReference>
<dbReference type="FunFam" id="3.40.50.970:FF:000012">
    <property type="entry name" value="Pyruvate:ferredoxin (Flavodoxin) oxidoreductase"/>
    <property type="match status" value="1"/>
</dbReference>
<dbReference type="NCBIfam" id="TIGR02176">
    <property type="entry name" value="pyruv_ox_red"/>
    <property type="match status" value="1"/>
</dbReference>
<dbReference type="Gene3D" id="4.10.780.10">
    <property type="entry name" value="Pyruvate-flavodoxin oxidoreductase, EKR domain"/>
    <property type="match status" value="1"/>
</dbReference>
<feature type="region of interest" description="Disordered" evidence="12">
    <location>
        <begin position="1"/>
        <end position="89"/>
    </location>
</feature>
<evidence type="ECO:0000256" key="10">
    <source>
        <dbReference type="ARBA" id="ARBA00067011"/>
    </source>
</evidence>
<dbReference type="InterPro" id="IPR002880">
    <property type="entry name" value="Pyrv_Fd/Flavodoxin_OxRdtase_N"/>
</dbReference>
<dbReference type="SUPFAM" id="SSF52922">
    <property type="entry name" value="TK C-terminal domain-like"/>
    <property type="match status" value="1"/>
</dbReference>
<dbReference type="PROSITE" id="PS51379">
    <property type="entry name" value="4FE4S_FER_2"/>
    <property type="match status" value="2"/>
</dbReference>
<dbReference type="Gene3D" id="3.30.70.20">
    <property type="match status" value="1"/>
</dbReference>
<comment type="catalytic activity">
    <reaction evidence="8">
        <text>pyruvate + NADP(+) + CoA = acetyl-CoA + CO2 + NADPH</text>
        <dbReference type="Rhea" id="RHEA:17425"/>
        <dbReference type="ChEBI" id="CHEBI:15361"/>
        <dbReference type="ChEBI" id="CHEBI:16526"/>
        <dbReference type="ChEBI" id="CHEBI:57287"/>
        <dbReference type="ChEBI" id="CHEBI:57288"/>
        <dbReference type="ChEBI" id="CHEBI:57783"/>
        <dbReference type="ChEBI" id="CHEBI:58349"/>
        <dbReference type="EC" id="1.2.1.51"/>
    </reaction>
</comment>
<proteinExistence type="inferred from homology"/>
<evidence type="ECO:0000313" key="15">
    <source>
        <dbReference type="Proteomes" id="UP000247498"/>
    </source>
</evidence>
<feature type="compositionally biased region" description="Pro residues" evidence="12">
    <location>
        <begin position="59"/>
        <end position="70"/>
    </location>
</feature>
<keyword evidence="1" id="KW-0813">Transport</keyword>
<dbReference type="InterPro" id="IPR029061">
    <property type="entry name" value="THDP-binding"/>
</dbReference>
<dbReference type="InterPro" id="IPR011895">
    <property type="entry name" value="Pyrv_flavodox_OxRed"/>
</dbReference>
<dbReference type="InterPro" id="IPR037112">
    <property type="entry name" value="Pyrv-flavodox_OxR_EKR_sf"/>
</dbReference>
<feature type="compositionally biased region" description="Low complexity" evidence="12">
    <location>
        <begin position="1286"/>
        <end position="1299"/>
    </location>
</feature>
<dbReference type="InterPro" id="IPR019456">
    <property type="entry name" value="Pyrv-flavodox_OxRtase_EKR"/>
</dbReference>
<evidence type="ECO:0000256" key="7">
    <source>
        <dbReference type="ARBA" id="ARBA00023014"/>
    </source>
</evidence>
<feature type="domain" description="4Fe-4S ferredoxin-type" evidence="13">
    <location>
        <begin position="775"/>
        <end position="804"/>
    </location>
</feature>
<keyword evidence="14" id="KW-0670">Pyruvate</keyword>
<dbReference type="Gene3D" id="3.40.50.920">
    <property type="match status" value="1"/>
</dbReference>
<feature type="region of interest" description="Disordered" evidence="12">
    <location>
        <begin position="1273"/>
        <end position="1307"/>
    </location>
</feature>
<dbReference type="GO" id="GO:0051539">
    <property type="term" value="F:4 iron, 4 sulfur cluster binding"/>
    <property type="evidence" value="ECO:0007669"/>
    <property type="project" value="UniProtKB-KW"/>
</dbReference>
<dbReference type="Gene3D" id="3.40.920.10">
    <property type="entry name" value="Pyruvate-ferredoxin oxidoreductase, PFOR, domain III"/>
    <property type="match status" value="1"/>
</dbReference>
<dbReference type="InterPro" id="IPR033412">
    <property type="entry name" value="PFOR_II"/>
</dbReference>
<dbReference type="PROSITE" id="PS00198">
    <property type="entry name" value="4FE4S_FER_1"/>
    <property type="match status" value="1"/>
</dbReference>
<dbReference type="InParanoid" id="A0A2V0NK44"/>
<dbReference type="Proteomes" id="UP000247498">
    <property type="component" value="Unassembled WGS sequence"/>
</dbReference>
<dbReference type="Pfam" id="PF01558">
    <property type="entry name" value="POR"/>
    <property type="match status" value="1"/>
</dbReference>
<keyword evidence="4" id="KW-0249">Electron transport</keyword>
<evidence type="ECO:0000256" key="1">
    <source>
        <dbReference type="ARBA" id="ARBA00022448"/>
    </source>
</evidence>
<keyword evidence="5" id="KW-0560">Oxidoreductase</keyword>
<feature type="domain" description="4Fe-4S ferredoxin-type" evidence="13">
    <location>
        <begin position="833"/>
        <end position="862"/>
    </location>
</feature>
<comment type="similarity">
    <text evidence="9">In the N-terminal section; belongs to the pyruvate:ferredoxin/flavodoxin oxidoreductase family.</text>
</comment>
<keyword evidence="2" id="KW-0004">4Fe-4S</keyword>
<dbReference type="FunFam" id="3.30.70.20:FF:000022">
    <property type="entry name" value="Pyruvate:ferredoxin (Flavodoxin) oxidoreductase"/>
    <property type="match status" value="1"/>
</dbReference>
<dbReference type="STRING" id="307507.A0A2V0NK44"/>
<dbReference type="Pfam" id="PF10371">
    <property type="entry name" value="EKR"/>
    <property type="match status" value="1"/>
</dbReference>
<dbReference type="InterPro" id="IPR017896">
    <property type="entry name" value="4Fe4S_Fe-S-bd"/>
</dbReference>
<dbReference type="OrthoDB" id="1688044at2759"/>
<dbReference type="InterPro" id="IPR009014">
    <property type="entry name" value="Transketo_C/PFOR_II"/>
</dbReference>
<dbReference type="GO" id="GO:0022900">
    <property type="term" value="P:electron transport chain"/>
    <property type="evidence" value="ECO:0007669"/>
    <property type="project" value="InterPro"/>
</dbReference>
<dbReference type="PANTHER" id="PTHR32154:SF0">
    <property type="entry name" value="PYRUVATE-FLAVODOXIN OXIDOREDUCTASE-RELATED"/>
    <property type="match status" value="1"/>
</dbReference>
<dbReference type="CDD" id="cd07034">
    <property type="entry name" value="TPP_PYR_PFOR_IOR-alpha_like"/>
    <property type="match status" value="1"/>
</dbReference>